<dbReference type="EMBL" id="JAACFV010000026">
    <property type="protein sequence ID" value="KAF7510763.1"/>
    <property type="molecule type" value="Genomic_DNA"/>
</dbReference>
<comment type="caution">
    <text evidence="2">The sequence shown here is derived from an EMBL/GenBank/DDBJ whole genome shotgun (WGS) entry which is preliminary data.</text>
</comment>
<sequence length="219" mass="24206">MTIDTRILTVVNKGPDLTTLAKNRFNLQVAKSVAKGDQLIFNIVWQSKVLAPRINVKWKPIYGLNWTMDLPSEGVEVTLGGNWKQCDPGQVLDLDETGQWTQSTSQPVIDFLAIGNNNFKSGTDTNGIHIIVGVQNAPGAFDPIFVDPAELGPNMSGSYQPQEQLQWWYEEGMRTSTMISKNKSDKEVGDYSQPDPKSGTFAKTSSFTFNTGKWSTTSP</sequence>
<accession>A0A8H7E771</accession>
<keyword evidence="3" id="KW-1185">Reference proteome</keyword>
<gene>
    <name evidence="2" type="ORF">GJ744_005863</name>
</gene>
<proteinExistence type="predicted"/>
<evidence type="ECO:0000313" key="3">
    <source>
        <dbReference type="Proteomes" id="UP000606974"/>
    </source>
</evidence>
<organism evidence="2 3">
    <name type="scientific">Endocarpon pusillum</name>
    <dbReference type="NCBI Taxonomy" id="364733"/>
    <lineage>
        <taxon>Eukaryota</taxon>
        <taxon>Fungi</taxon>
        <taxon>Dikarya</taxon>
        <taxon>Ascomycota</taxon>
        <taxon>Pezizomycotina</taxon>
        <taxon>Eurotiomycetes</taxon>
        <taxon>Chaetothyriomycetidae</taxon>
        <taxon>Verrucariales</taxon>
        <taxon>Verrucariaceae</taxon>
        <taxon>Endocarpon</taxon>
    </lineage>
</organism>
<dbReference type="Proteomes" id="UP000606974">
    <property type="component" value="Unassembled WGS sequence"/>
</dbReference>
<dbReference type="OrthoDB" id="3343459at2759"/>
<evidence type="ECO:0000313" key="2">
    <source>
        <dbReference type="EMBL" id="KAF7510763.1"/>
    </source>
</evidence>
<feature type="compositionally biased region" description="Polar residues" evidence="1">
    <location>
        <begin position="201"/>
        <end position="219"/>
    </location>
</feature>
<dbReference type="AlphaFoldDB" id="A0A8H7E771"/>
<reference evidence="2" key="1">
    <citation type="submission" date="2020-02" db="EMBL/GenBank/DDBJ databases">
        <authorList>
            <person name="Palmer J.M."/>
        </authorList>
    </citation>
    <scope>NUCLEOTIDE SEQUENCE</scope>
    <source>
        <strain evidence="2">EPUS1.4</strain>
        <tissue evidence="2">Thallus</tissue>
    </source>
</reference>
<feature type="region of interest" description="Disordered" evidence="1">
    <location>
        <begin position="179"/>
        <end position="219"/>
    </location>
</feature>
<evidence type="ECO:0000256" key="1">
    <source>
        <dbReference type="SAM" id="MobiDB-lite"/>
    </source>
</evidence>
<protein>
    <submittedName>
        <fullName evidence="2">Uncharacterized protein</fullName>
    </submittedName>
</protein>
<name>A0A8H7E771_9EURO</name>